<proteinExistence type="predicted"/>
<evidence type="ECO:0000313" key="2">
    <source>
        <dbReference type="Proteomes" id="UP000567179"/>
    </source>
</evidence>
<dbReference type="EMBL" id="JAACJJ010000059">
    <property type="protein sequence ID" value="KAF5309426.1"/>
    <property type="molecule type" value="Genomic_DNA"/>
</dbReference>
<dbReference type="Proteomes" id="UP000567179">
    <property type="component" value="Unassembled WGS sequence"/>
</dbReference>
<evidence type="ECO:0008006" key="3">
    <source>
        <dbReference type="Google" id="ProtNLM"/>
    </source>
</evidence>
<comment type="caution">
    <text evidence="1">The sequence shown here is derived from an EMBL/GenBank/DDBJ whole genome shotgun (WGS) entry which is preliminary data.</text>
</comment>
<evidence type="ECO:0000313" key="1">
    <source>
        <dbReference type="EMBL" id="KAF5309426.1"/>
    </source>
</evidence>
<sequence>MRCIFKESISGSVGGRPLNHNDPRYFPYTHRREPLCFGAVCQQWRSIAWGYADVWTTLRFPLSGPGYAHGPQLVSEWLERTGNSLLSIQLHDSEAERNDEDPLRRLLISTNAQEIARIIATCSARCESMRLHTSFLSVIDRILRGAGSTSDSSTLRQLSLDGRLGEDGRTTEDIILLDPEQRPSPTHLCMSSFIPPAKININWSKITHLYAERLSHQAFYFLLSHISSSLTDLCVGSLVTSLIDSPDWFWTGPITLGALTSLSITGRDFGCSLMEFTDMVTPSLHSFSYNGVGLSNRLPVGEFLLLVERSGCEIRNLKFDYPLVSDAELAHLLRSLPTVRNLKLVFNDRFDVTPLFRGLSQKNLRTDTDPFLPNLERLDLSTCAPFWRSFIRIFDDNPASEPSEQNFACVPRRKDLRITLRVKSPVVPYKITDYIDLITLYQLAVLWRKHSVFSVFLSHGEKRDQVKSFLEQSYDAHLAAPGGEENARKLGNGDLRPDILEMASLRF</sequence>
<dbReference type="OrthoDB" id="3249706at2759"/>
<accession>A0A8H5AR65</accession>
<name>A0A8H5AR65_9AGAR</name>
<organism evidence="1 2">
    <name type="scientific">Psilocybe cf. subviscida</name>
    <dbReference type="NCBI Taxonomy" id="2480587"/>
    <lineage>
        <taxon>Eukaryota</taxon>
        <taxon>Fungi</taxon>
        <taxon>Dikarya</taxon>
        <taxon>Basidiomycota</taxon>
        <taxon>Agaricomycotina</taxon>
        <taxon>Agaricomycetes</taxon>
        <taxon>Agaricomycetidae</taxon>
        <taxon>Agaricales</taxon>
        <taxon>Agaricineae</taxon>
        <taxon>Strophariaceae</taxon>
        <taxon>Psilocybe</taxon>
    </lineage>
</organism>
<dbReference type="AlphaFoldDB" id="A0A8H5AR65"/>
<keyword evidence="2" id="KW-1185">Reference proteome</keyword>
<gene>
    <name evidence="1" type="ORF">D9619_012353</name>
</gene>
<protein>
    <recommendedName>
        <fullName evidence="3">F-box domain-containing protein</fullName>
    </recommendedName>
</protein>
<reference evidence="1 2" key="1">
    <citation type="journal article" date="2020" name="ISME J.">
        <title>Uncovering the hidden diversity of litter-decomposition mechanisms in mushroom-forming fungi.</title>
        <authorList>
            <person name="Floudas D."/>
            <person name="Bentzer J."/>
            <person name="Ahren D."/>
            <person name="Johansson T."/>
            <person name="Persson P."/>
            <person name="Tunlid A."/>
        </authorList>
    </citation>
    <scope>NUCLEOTIDE SEQUENCE [LARGE SCALE GENOMIC DNA]</scope>
    <source>
        <strain evidence="1 2">CBS 101986</strain>
    </source>
</reference>